<feature type="transmembrane region" description="Helical" evidence="7">
    <location>
        <begin position="529"/>
        <end position="551"/>
    </location>
</feature>
<protein>
    <recommendedName>
        <fullName evidence="12">Sulfotransferase</fullName>
    </recommendedName>
</protein>
<dbReference type="GO" id="GO:0140359">
    <property type="term" value="F:ABC-type transporter activity"/>
    <property type="evidence" value="ECO:0007669"/>
    <property type="project" value="InterPro"/>
</dbReference>
<evidence type="ECO:0000259" key="9">
    <source>
        <dbReference type="Pfam" id="PF12698"/>
    </source>
</evidence>
<dbReference type="InterPro" id="IPR013525">
    <property type="entry name" value="ABC2_TM"/>
</dbReference>
<organism evidence="10 11">
    <name type="scientific">Amblyomma americanum</name>
    <name type="common">Lone star tick</name>
    <dbReference type="NCBI Taxonomy" id="6943"/>
    <lineage>
        <taxon>Eukaryota</taxon>
        <taxon>Metazoa</taxon>
        <taxon>Ecdysozoa</taxon>
        <taxon>Arthropoda</taxon>
        <taxon>Chelicerata</taxon>
        <taxon>Arachnida</taxon>
        <taxon>Acari</taxon>
        <taxon>Parasitiformes</taxon>
        <taxon>Ixodida</taxon>
        <taxon>Ixodoidea</taxon>
        <taxon>Ixodidae</taxon>
        <taxon>Amblyomminae</taxon>
        <taxon>Amblyomma</taxon>
    </lineage>
</organism>
<dbReference type="InterPro" id="IPR027417">
    <property type="entry name" value="P-loop_NTPase"/>
</dbReference>
<dbReference type="Pfam" id="PF12698">
    <property type="entry name" value="ABC2_membrane_3"/>
    <property type="match status" value="1"/>
</dbReference>
<evidence type="ECO:0000256" key="3">
    <source>
        <dbReference type="ARBA" id="ARBA00022679"/>
    </source>
</evidence>
<feature type="domain" description="Sulfotransferase" evidence="8">
    <location>
        <begin position="89"/>
        <end position="358"/>
    </location>
</feature>
<evidence type="ECO:0000256" key="1">
    <source>
        <dbReference type="ARBA" id="ARBA00004141"/>
    </source>
</evidence>
<evidence type="ECO:0000256" key="2">
    <source>
        <dbReference type="ARBA" id="ARBA00005771"/>
    </source>
</evidence>
<evidence type="ECO:0000313" key="10">
    <source>
        <dbReference type="EMBL" id="KAK8773892.1"/>
    </source>
</evidence>
<proteinExistence type="inferred from homology"/>
<evidence type="ECO:0000256" key="6">
    <source>
        <dbReference type="ARBA" id="ARBA00023136"/>
    </source>
</evidence>
<dbReference type="Pfam" id="PF00685">
    <property type="entry name" value="Sulfotransfer_1"/>
    <property type="match status" value="1"/>
</dbReference>
<evidence type="ECO:0008006" key="12">
    <source>
        <dbReference type="Google" id="ProtNLM"/>
    </source>
</evidence>
<name>A0AAQ4EGS2_AMBAM</name>
<feature type="domain" description="ABC-2 type transporter transmembrane" evidence="9">
    <location>
        <begin position="522"/>
        <end position="646"/>
    </location>
</feature>
<reference evidence="10 11" key="1">
    <citation type="journal article" date="2023" name="Arcadia Sci">
        <title>De novo assembly of a long-read Amblyomma americanum tick genome.</title>
        <authorList>
            <person name="Chou S."/>
            <person name="Poskanzer K.E."/>
            <person name="Rollins M."/>
            <person name="Thuy-Boun P.S."/>
        </authorList>
    </citation>
    <scope>NUCLEOTIDE SEQUENCE [LARGE SCALE GENOMIC DNA]</scope>
    <source>
        <strain evidence="10">F_SG_1</strain>
        <tissue evidence="10">Salivary glands</tissue>
    </source>
</reference>
<dbReference type="InterPro" id="IPR000863">
    <property type="entry name" value="Sulfotransferase_dom"/>
</dbReference>
<dbReference type="Proteomes" id="UP001321473">
    <property type="component" value="Unassembled WGS sequence"/>
</dbReference>
<keyword evidence="11" id="KW-1185">Reference proteome</keyword>
<feature type="transmembrane region" description="Helical" evidence="7">
    <location>
        <begin position="615"/>
        <end position="639"/>
    </location>
</feature>
<dbReference type="AlphaFoldDB" id="A0AAQ4EGS2"/>
<keyword evidence="5 7" id="KW-1133">Transmembrane helix</keyword>
<sequence length="657" mass="76713">ADKGYVKCAAWRLLRKPPRKVVNWRMQRSVLWSEQPVYLKYPASLDHMREFKVTPCDPRSVYHEVMGLHVNRLFADWVIRSALSYEPLDDDVFVISYPKCGSTWMHHIAYAVLTSGAEQETMGEERWKAMPFLEVSGAEGARAMARPGVIKTHLPFDKQPYSAKAKYVYVARNPYDCCVSFYYHTSRLPTYRFEEGTFDQFFDMFVEGKVDFGDYFDHLLSWYEHRNDPNVLFVTYEELKKDTAGWVLKLGDFFDKEECGDNLRKHPERLERVLSATSLESMKSINAKLMNWTETMQAVPAEVRERYIKSAKENFGDVWEKKGKGEFVRKGVVGDWKNHFKPEQITRMKAWIELKTRGSDVMDLWKDVFFFPADNKYLNRLTQDAFAKLGVRKLVKVPTKSQLMEIEELRSHIYKHKTPQRSVRLLYAGVDVNDTASQPVSLHVSLLAGRLPYDLQVDYRQRLIAQPEGPVAEERFPEIHTLLPIIGALQQRHLELQAERFHYEHSVEELRLQRFPFPTYIEQRDLKNYALVLTRFCFGVLIPFTVLVANITDEKATGKREMLRAMGVSDWVYWASHYLTSFFMHLIIVTLMLLFVCVKRNTEGRAFIQYSDPTLVFVILMFFCSQCLVHGIFLSTFFVNREYASPNLSPNVIANRN</sequence>
<dbReference type="Gene3D" id="3.40.50.300">
    <property type="entry name" value="P-loop containing nucleotide triphosphate hydrolases"/>
    <property type="match status" value="1"/>
</dbReference>
<keyword evidence="6 7" id="KW-0472">Membrane</keyword>
<keyword evidence="3" id="KW-0808">Transferase</keyword>
<accession>A0AAQ4EGS2</accession>
<evidence type="ECO:0000259" key="8">
    <source>
        <dbReference type="Pfam" id="PF00685"/>
    </source>
</evidence>
<comment type="subcellular location">
    <subcellularLocation>
        <location evidence="1">Membrane</location>
        <topology evidence="1">Multi-pass membrane protein</topology>
    </subcellularLocation>
</comment>
<comment type="similarity">
    <text evidence="2">Belongs to the sulfotransferase 1 family.</text>
</comment>
<evidence type="ECO:0000256" key="5">
    <source>
        <dbReference type="ARBA" id="ARBA00022989"/>
    </source>
</evidence>
<evidence type="ECO:0000256" key="7">
    <source>
        <dbReference type="SAM" id="Phobius"/>
    </source>
</evidence>
<dbReference type="SUPFAM" id="SSF52540">
    <property type="entry name" value="P-loop containing nucleoside triphosphate hydrolases"/>
    <property type="match status" value="1"/>
</dbReference>
<feature type="transmembrane region" description="Helical" evidence="7">
    <location>
        <begin position="571"/>
        <end position="595"/>
    </location>
</feature>
<keyword evidence="4 7" id="KW-0812">Transmembrane</keyword>
<dbReference type="GO" id="GO:0016020">
    <property type="term" value="C:membrane"/>
    <property type="evidence" value="ECO:0007669"/>
    <property type="project" value="UniProtKB-SubCell"/>
</dbReference>
<dbReference type="PANTHER" id="PTHR11783">
    <property type="entry name" value="SULFOTRANSFERASE SULT"/>
    <property type="match status" value="1"/>
</dbReference>
<dbReference type="GO" id="GO:0008146">
    <property type="term" value="F:sulfotransferase activity"/>
    <property type="evidence" value="ECO:0007669"/>
    <property type="project" value="InterPro"/>
</dbReference>
<evidence type="ECO:0000313" key="11">
    <source>
        <dbReference type="Proteomes" id="UP001321473"/>
    </source>
</evidence>
<comment type="caution">
    <text evidence="10">The sequence shown here is derived from an EMBL/GenBank/DDBJ whole genome shotgun (WGS) entry which is preliminary data.</text>
</comment>
<feature type="non-terminal residue" evidence="10">
    <location>
        <position position="1"/>
    </location>
</feature>
<evidence type="ECO:0000256" key="4">
    <source>
        <dbReference type="ARBA" id="ARBA00022692"/>
    </source>
</evidence>
<gene>
    <name evidence="10" type="ORF">V5799_011575</name>
</gene>
<dbReference type="EMBL" id="JARKHS020016133">
    <property type="protein sequence ID" value="KAK8773892.1"/>
    <property type="molecule type" value="Genomic_DNA"/>
</dbReference>